<accession>A0A2N0H6G4</accession>
<name>A0A2N0H6G4_9SPHN</name>
<comment type="caution">
    <text evidence="2">The sequence shown here is derived from an EMBL/GenBank/DDBJ whole genome shotgun (WGS) entry which is preliminary data.</text>
</comment>
<evidence type="ECO:0000313" key="2">
    <source>
        <dbReference type="EMBL" id="PKB14543.1"/>
    </source>
</evidence>
<evidence type="ECO:0000259" key="1">
    <source>
        <dbReference type="Pfam" id="PF00535"/>
    </source>
</evidence>
<keyword evidence="3" id="KW-1185">Reference proteome</keyword>
<dbReference type="InterPro" id="IPR029044">
    <property type="entry name" value="Nucleotide-diphossugar_trans"/>
</dbReference>
<organism evidence="2 3">
    <name type="scientific">Novosphingobium kunmingense</name>
    <dbReference type="NCBI Taxonomy" id="1211806"/>
    <lineage>
        <taxon>Bacteria</taxon>
        <taxon>Pseudomonadati</taxon>
        <taxon>Pseudomonadota</taxon>
        <taxon>Alphaproteobacteria</taxon>
        <taxon>Sphingomonadales</taxon>
        <taxon>Sphingomonadaceae</taxon>
        <taxon>Novosphingobium</taxon>
    </lineage>
</organism>
<dbReference type="PANTHER" id="PTHR43685:SF2">
    <property type="entry name" value="GLYCOSYLTRANSFERASE 2-LIKE DOMAIN-CONTAINING PROTEIN"/>
    <property type="match status" value="1"/>
</dbReference>
<dbReference type="Proteomes" id="UP000232587">
    <property type="component" value="Unassembled WGS sequence"/>
</dbReference>
<dbReference type="InterPro" id="IPR050834">
    <property type="entry name" value="Glycosyltransf_2"/>
</dbReference>
<dbReference type="InterPro" id="IPR001173">
    <property type="entry name" value="Glyco_trans_2-like"/>
</dbReference>
<evidence type="ECO:0000313" key="3">
    <source>
        <dbReference type="Proteomes" id="UP000232587"/>
    </source>
</evidence>
<proteinExistence type="predicted"/>
<dbReference type="GO" id="GO:0016740">
    <property type="term" value="F:transferase activity"/>
    <property type="evidence" value="ECO:0007669"/>
    <property type="project" value="UniProtKB-KW"/>
</dbReference>
<dbReference type="OrthoDB" id="9813349at2"/>
<keyword evidence="2" id="KW-0808">Transferase</keyword>
<dbReference type="PANTHER" id="PTHR43685">
    <property type="entry name" value="GLYCOSYLTRANSFERASE"/>
    <property type="match status" value="1"/>
</dbReference>
<gene>
    <name evidence="2" type="ORF">B0I00_2139</name>
</gene>
<reference evidence="2 3" key="1">
    <citation type="submission" date="2017-11" db="EMBL/GenBank/DDBJ databases">
        <title>Genomic Encyclopedia of Type Strains, Phase III (KMG-III): the genomes of soil and plant-associated and newly described type strains.</title>
        <authorList>
            <person name="Whitman W."/>
        </authorList>
    </citation>
    <scope>NUCLEOTIDE SEQUENCE [LARGE SCALE GENOMIC DNA]</scope>
    <source>
        <strain evidence="2 3">CGMCC 1.12274</strain>
    </source>
</reference>
<dbReference type="AlphaFoldDB" id="A0A2N0H6G4"/>
<dbReference type="CDD" id="cd00761">
    <property type="entry name" value="Glyco_tranf_GTA_type"/>
    <property type="match status" value="1"/>
</dbReference>
<sequence>MQTVAKSSDSPPTARIAVIVPAYGVAHLAGEALASLQRQTLTDWECAVIDDGAPDDVAGAVAPFLADPRIRLLQTANHGVSAARNTAIRATRAPLVALLDGDDLLRPDYLARMAAELDRSESLELVTCNARVFGAVPHESLVVPAGIGSPEEGGACDVIGGRSKIYIGSMFRRTGWERIGGFDEAMTHSEDLDFWVRLLLGGGRFRFVNEVLGDYRVRGNSASIDSLALIRGRMRLMRKIIATKPDTPEAALAARGLAAEQRAEQVEEAIARTLAGDAAGLPRLLAVRHRFKGPVWSLSFALWRLAPWLARPMLAWRRKRHIHSIASNRSPAGAGR</sequence>
<feature type="domain" description="Glycosyltransferase 2-like" evidence="1">
    <location>
        <begin position="18"/>
        <end position="121"/>
    </location>
</feature>
<dbReference type="Pfam" id="PF00535">
    <property type="entry name" value="Glycos_transf_2"/>
    <property type="match status" value="1"/>
</dbReference>
<dbReference type="SUPFAM" id="SSF53448">
    <property type="entry name" value="Nucleotide-diphospho-sugar transferases"/>
    <property type="match status" value="1"/>
</dbReference>
<dbReference type="Gene3D" id="3.90.550.10">
    <property type="entry name" value="Spore Coat Polysaccharide Biosynthesis Protein SpsA, Chain A"/>
    <property type="match status" value="1"/>
</dbReference>
<protein>
    <submittedName>
        <fullName evidence="2">Glycosyl transferase family 2</fullName>
    </submittedName>
</protein>
<dbReference type="RefSeq" id="WP_100867371.1">
    <property type="nucleotide sequence ID" value="NZ_PHUF01000004.1"/>
</dbReference>
<dbReference type="EMBL" id="PHUF01000004">
    <property type="protein sequence ID" value="PKB14543.1"/>
    <property type="molecule type" value="Genomic_DNA"/>
</dbReference>